<feature type="signal peptide" evidence="2">
    <location>
        <begin position="1"/>
        <end position="16"/>
    </location>
</feature>
<proteinExistence type="predicted"/>
<name>A0A8S4RJT8_9NEOP</name>
<accession>A0A8S4RJT8</accession>
<feature type="region of interest" description="Disordered" evidence="1">
    <location>
        <begin position="38"/>
        <end position="94"/>
    </location>
</feature>
<evidence type="ECO:0000313" key="4">
    <source>
        <dbReference type="Proteomes" id="UP000838756"/>
    </source>
</evidence>
<dbReference type="EMBL" id="CAKXAJ010025278">
    <property type="protein sequence ID" value="CAH2237586.1"/>
    <property type="molecule type" value="Genomic_DNA"/>
</dbReference>
<comment type="caution">
    <text evidence="3">The sequence shown here is derived from an EMBL/GenBank/DDBJ whole genome shotgun (WGS) entry which is preliminary data.</text>
</comment>
<dbReference type="OrthoDB" id="8059989at2759"/>
<dbReference type="AlphaFoldDB" id="A0A8S4RJT8"/>
<keyword evidence="2" id="KW-0732">Signal</keyword>
<keyword evidence="4" id="KW-1185">Reference proteome</keyword>
<evidence type="ECO:0000256" key="2">
    <source>
        <dbReference type="SAM" id="SignalP"/>
    </source>
</evidence>
<sequence length="175" mass="19903">MIFVLKADFLFSFVSASRCASCIGESARSAWYRHSDGWRGAPPPGPRRSPWDSLPSLRHEGSLNDSGYRSNRADSFEQRGVFDRQDSVRSEYTSDRESSRYGIVQQASIDSTDSRICYLTSSEKFKRDSRLDRKTVRPFVLSVLNYPLLVIGVETDGYQILMHSMTWVNVAYPAL</sequence>
<protein>
    <submittedName>
        <fullName evidence="3">Jg17144 protein</fullName>
    </submittedName>
</protein>
<evidence type="ECO:0000313" key="3">
    <source>
        <dbReference type="EMBL" id="CAH2237586.1"/>
    </source>
</evidence>
<feature type="compositionally biased region" description="Basic and acidic residues" evidence="1">
    <location>
        <begin position="71"/>
        <end position="94"/>
    </location>
</feature>
<reference evidence="3" key="1">
    <citation type="submission" date="2022-03" db="EMBL/GenBank/DDBJ databases">
        <authorList>
            <person name="Lindestad O."/>
        </authorList>
    </citation>
    <scope>NUCLEOTIDE SEQUENCE</scope>
</reference>
<gene>
    <name evidence="3" type="primary">jg17144</name>
    <name evidence="3" type="ORF">PAEG_LOCUS14858</name>
</gene>
<organism evidence="3 4">
    <name type="scientific">Pararge aegeria aegeria</name>
    <dbReference type="NCBI Taxonomy" id="348720"/>
    <lineage>
        <taxon>Eukaryota</taxon>
        <taxon>Metazoa</taxon>
        <taxon>Ecdysozoa</taxon>
        <taxon>Arthropoda</taxon>
        <taxon>Hexapoda</taxon>
        <taxon>Insecta</taxon>
        <taxon>Pterygota</taxon>
        <taxon>Neoptera</taxon>
        <taxon>Endopterygota</taxon>
        <taxon>Lepidoptera</taxon>
        <taxon>Glossata</taxon>
        <taxon>Ditrysia</taxon>
        <taxon>Papilionoidea</taxon>
        <taxon>Nymphalidae</taxon>
        <taxon>Satyrinae</taxon>
        <taxon>Satyrini</taxon>
        <taxon>Parargina</taxon>
        <taxon>Pararge</taxon>
    </lineage>
</organism>
<feature type="chain" id="PRO_5035831203" evidence="2">
    <location>
        <begin position="17"/>
        <end position="175"/>
    </location>
</feature>
<evidence type="ECO:0000256" key="1">
    <source>
        <dbReference type="SAM" id="MobiDB-lite"/>
    </source>
</evidence>
<dbReference type="Proteomes" id="UP000838756">
    <property type="component" value="Unassembled WGS sequence"/>
</dbReference>